<protein>
    <recommendedName>
        <fullName evidence="2">histidine kinase</fullName>
        <ecNumber evidence="2">2.7.13.3</ecNumber>
    </recommendedName>
</protein>
<dbReference type="SMART" id="SM00387">
    <property type="entry name" value="HATPase_c"/>
    <property type="match status" value="1"/>
</dbReference>
<dbReference type="SMART" id="SM00388">
    <property type="entry name" value="HisKA"/>
    <property type="match status" value="1"/>
</dbReference>
<evidence type="ECO:0000256" key="6">
    <source>
        <dbReference type="SAM" id="Phobius"/>
    </source>
</evidence>
<dbReference type="EC" id="2.7.13.3" evidence="2"/>
<dbReference type="InterPro" id="IPR036890">
    <property type="entry name" value="HATPase_C_sf"/>
</dbReference>
<dbReference type="Pfam" id="PF00072">
    <property type="entry name" value="Response_reg"/>
    <property type="match status" value="1"/>
</dbReference>
<evidence type="ECO:0000256" key="4">
    <source>
        <dbReference type="PROSITE-ProRule" id="PRU00169"/>
    </source>
</evidence>
<feature type="modified residue" description="4-aspartylphosphate" evidence="4">
    <location>
        <position position="660"/>
    </location>
</feature>
<dbReference type="PROSITE" id="PS50110">
    <property type="entry name" value="RESPONSE_REGULATORY"/>
    <property type="match status" value="1"/>
</dbReference>
<evidence type="ECO:0000259" key="7">
    <source>
        <dbReference type="PROSITE" id="PS50109"/>
    </source>
</evidence>
<dbReference type="GO" id="GO:0000155">
    <property type="term" value="F:phosphorelay sensor kinase activity"/>
    <property type="evidence" value="ECO:0007669"/>
    <property type="project" value="InterPro"/>
</dbReference>
<dbReference type="Pfam" id="PF00512">
    <property type="entry name" value="HisKA"/>
    <property type="match status" value="1"/>
</dbReference>
<evidence type="ECO:0000256" key="5">
    <source>
        <dbReference type="SAM" id="Coils"/>
    </source>
</evidence>
<dbReference type="InterPro" id="IPR011006">
    <property type="entry name" value="CheY-like_superfamily"/>
</dbReference>
<dbReference type="PANTHER" id="PTHR45339">
    <property type="entry name" value="HYBRID SIGNAL TRANSDUCTION HISTIDINE KINASE J"/>
    <property type="match status" value="1"/>
</dbReference>
<dbReference type="InterPro" id="IPR001789">
    <property type="entry name" value="Sig_transdc_resp-reg_receiver"/>
</dbReference>
<dbReference type="SUPFAM" id="SSF48452">
    <property type="entry name" value="TPR-like"/>
    <property type="match status" value="1"/>
</dbReference>
<dbReference type="InterPro" id="IPR003594">
    <property type="entry name" value="HATPase_dom"/>
</dbReference>
<dbReference type="Gene3D" id="3.30.565.10">
    <property type="entry name" value="Histidine kinase-like ATPase, C-terminal domain"/>
    <property type="match status" value="1"/>
</dbReference>
<dbReference type="InterPro" id="IPR011990">
    <property type="entry name" value="TPR-like_helical_dom_sf"/>
</dbReference>
<reference evidence="9 10" key="1">
    <citation type="journal article" date="2012" name="J. Bacteriol.">
        <title>Genome Sequence of the Fish Pathogen Flavobacterium columnare ATCC 49512.</title>
        <authorList>
            <person name="Tekedar H.C."/>
            <person name="Karsi A."/>
            <person name="Gillaspy A.F."/>
            <person name="Dyer D.W."/>
            <person name="Benton N.R."/>
            <person name="Zaitshik J."/>
            <person name="Vamenta S."/>
            <person name="Banes M.M."/>
            <person name="Gulsoy N."/>
            <person name="Aboko-Cole M."/>
            <person name="Waldbieser G.C."/>
            <person name="Lawrence M.L."/>
        </authorList>
    </citation>
    <scope>NUCLEOTIDE SEQUENCE [LARGE SCALE GENOMIC DNA]</scope>
    <source>
        <strain evidence="10">ATCC 49512 / CIP 103533 / TG 44/87</strain>
    </source>
</reference>
<feature type="domain" description="Histidine kinase" evidence="7">
    <location>
        <begin position="370"/>
        <end position="590"/>
    </location>
</feature>
<dbReference type="PRINTS" id="PR00344">
    <property type="entry name" value="BCTRLSENSOR"/>
</dbReference>
<dbReference type="InterPro" id="IPR003661">
    <property type="entry name" value="HisK_dim/P_dom"/>
</dbReference>
<dbReference type="CDD" id="cd16922">
    <property type="entry name" value="HATPase_EvgS-ArcB-TorS-like"/>
    <property type="match status" value="1"/>
</dbReference>
<dbReference type="AlphaFoldDB" id="G8X7Q1"/>
<keyword evidence="9" id="KW-0808">Transferase</keyword>
<evidence type="ECO:0000256" key="3">
    <source>
        <dbReference type="ARBA" id="ARBA00022553"/>
    </source>
</evidence>
<dbReference type="KEGG" id="fco:FCOL_07835"/>
<evidence type="ECO:0000313" key="10">
    <source>
        <dbReference type="Proteomes" id="UP000005638"/>
    </source>
</evidence>
<keyword evidence="6" id="KW-0812">Transmembrane</keyword>
<dbReference type="eggNOG" id="COG2205">
    <property type="taxonomic scope" value="Bacteria"/>
</dbReference>
<dbReference type="STRING" id="1041826.FCOL_07835"/>
<dbReference type="PANTHER" id="PTHR45339:SF5">
    <property type="entry name" value="HISTIDINE KINASE"/>
    <property type="match status" value="1"/>
</dbReference>
<evidence type="ECO:0000256" key="1">
    <source>
        <dbReference type="ARBA" id="ARBA00000085"/>
    </source>
</evidence>
<keyword evidence="6" id="KW-1133">Transmembrane helix</keyword>
<evidence type="ECO:0000259" key="8">
    <source>
        <dbReference type="PROSITE" id="PS50110"/>
    </source>
</evidence>
<dbReference type="SUPFAM" id="SSF52172">
    <property type="entry name" value="CheY-like"/>
    <property type="match status" value="1"/>
</dbReference>
<dbReference type="SMART" id="SM00448">
    <property type="entry name" value="REC"/>
    <property type="match status" value="1"/>
</dbReference>
<dbReference type="CDD" id="cd17546">
    <property type="entry name" value="REC_hyHK_CKI1_RcsC-like"/>
    <property type="match status" value="1"/>
</dbReference>
<dbReference type="CDD" id="cd00082">
    <property type="entry name" value="HisKA"/>
    <property type="match status" value="1"/>
</dbReference>
<evidence type="ECO:0000313" key="9">
    <source>
        <dbReference type="EMBL" id="AEW86384.1"/>
    </source>
</evidence>
<evidence type="ECO:0000256" key="2">
    <source>
        <dbReference type="ARBA" id="ARBA00012438"/>
    </source>
</evidence>
<organism evidence="9 10">
    <name type="scientific">Flavobacterium columnare (strain ATCC 49512 / CIP 103533 / TG 44/87)</name>
    <dbReference type="NCBI Taxonomy" id="1041826"/>
    <lineage>
        <taxon>Bacteria</taxon>
        <taxon>Pseudomonadati</taxon>
        <taxon>Bacteroidota</taxon>
        <taxon>Flavobacteriia</taxon>
        <taxon>Flavobacteriales</taxon>
        <taxon>Flavobacteriaceae</taxon>
        <taxon>Flavobacterium</taxon>
    </lineage>
</organism>
<dbReference type="Gene3D" id="1.25.40.10">
    <property type="entry name" value="Tetratricopeptide repeat domain"/>
    <property type="match status" value="1"/>
</dbReference>
<keyword evidence="6" id="KW-0472">Membrane</keyword>
<proteinExistence type="predicted"/>
<dbReference type="EMBL" id="CP003222">
    <property type="protein sequence ID" value="AEW86384.1"/>
    <property type="molecule type" value="Genomic_DNA"/>
</dbReference>
<dbReference type="Pfam" id="PF02518">
    <property type="entry name" value="HATPase_c"/>
    <property type="match status" value="1"/>
</dbReference>
<dbReference type="SUPFAM" id="SSF55874">
    <property type="entry name" value="ATPase domain of HSP90 chaperone/DNA topoisomerase II/histidine kinase"/>
    <property type="match status" value="1"/>
</dbReference>
<dbReference type="PROSITE" id="PS50109">
    <property type="entry name" value="HIS_KIN"/>
    <property type="match status" value="1"/>
</dbReference>
<dbReference type="Gene3D" id="3.40.50.2300">
    <property type="match status" value="1"/>
</dbReference>
<accession>G8X7Q1</accession>
<feature type="domain" description="Response regulatory" evidence="8">
    <location>
        <begin position="611"/>
        <end position="725"/>
    </location>
</feature>
<dbReference type="InterPro" id="IPR036097">
    <property type="entry name" value="HisK_dim/P_sf"/>
</dbReference>
<feature type="transmembrane region" description="Helical" evidence="6">
    <location>
        <begin position="309"/>
        <end position="330"/>
    </location>
</feature>
<dbReference type="FunFam" id="3.30.565.10:FF:000010">
    <property type="entry name" value="Sensor histidine kinase RcsC"/>
    <property type="match status" value="1"/>
</dbReference>
<dbReference type="SUPFAM" id="SSF47384">
    <property type="entry name" value="Homodimeric domain of signal transducing histidine kinase"/>
    <property type="match status" value="1"/>
</dbReference>
<feature type="coiled-coil region" evidence="5">
    <location>
        <begin position="26"/>
        <end position="53"/>
    </location>
</feature>
<dbReference type="RefSeq" id="WP_014165659.1">
    <property type="nucleotide sequence ID" value="NC_016510.2"/>
</dbReference>
<comment type="catalytic activity">
    <reaction evidence="1">
        <text>ATP + protein L-histidine = ADP + protein N-phospho-L-histidine.</text>
        <dbReference type="EC" id="2.7.13.3"/>
    </reaction>
</comment>
<sequence>MHRFFIIILSLIIVTNDASSQGVNTVKKTEIKIEKAKRALRELDTKKSMVLAQEGLSESFLLNDNTLKSKAYMVLGCNFTEFANTKKAKDYFFKSLYYANLVENDTLKNLVYNNLGAVYSYYENNFEKGIEYYKKGLVYAEKINKPIQTVYNSLNIAGAYVDENRYEEAIPFLRKAGHYMQYNQESEAQLNYNALWARYCSYKNQKEKAEHFFEKAIQYGVTEKENLLDSYLAEVYYDYAIHFEKFSEYKKALKYQRLSSLYKDKVYNQARSESVKNKEDAIKIKEYEGHISYIEKQKEEKELSLKKTYVIIALFMVIVVFLIVLVYILYKNNRNRRKSFMRLQRINSELEDAKDKAEESTRIKSQFVSTITHELRTPLYGVIGISDLLADEYPEIKNSKYLESLKFSAQYLLSLVNDVLQIYKITERKIILEKSNFNLRDKLEAIKNSFYMQSVKTMNAINIDIDHKIPERIIGDGLRLSQILMNLISNALKFTENGAVDIKVKLLKIVDDQLRLEFVVEDTGIGIAKENQQRIFEEFVQIERREEDYQGTGLGLPIVKKLVALFGGTIFLESEEGKGTKVVFQLNFEIDNQIFLPNLLLDKNDRGVLKILLAEDDNKINQIVTEKIFKAFGCQVLIVENGLEAIEVCKKESFDIVFLDINMPIYDGYEAAIQIRTFNITTPIIALTAFDKFEVFSKCKSVGMNDVLVKPFEKEQLVVLLNQYVGLENVQSRD</sequence>
<name>G8X7Q1_FLACA</name>
<dbReference type="HOGENOM" id="CLU_000445_114_15_10"/>
<keyword evidence="10" id="KW-1185">Reference proteome</keyword>
<keyword evidence="5" id="KW-0175">Coiled coil</keyword>
<dbReference type="Gene3D" id="1.10.287.130">
    <property type="match status" value="1"/>
</dbReference>
<dbReference type="InterPro" id="IPR004358">
    <property type="entry name" value="Sig_transdc_His_kin-like_C"/>
</dbReference>
<dbReference type="Proteomes" id="UP000005638">
    <property type="component" value="Chromosome"/>
</dbReference>
<keyword evidence="9" id="KW-0418">Kinase</keyword>
<keyword evidence="3 4" id="KW-0597">Phosphoprotein</keyword>
<dbReference type="InterPro" id="IPR005467">
    <property type="entry name" value="His_kinase_dom"/>
</dbReference>
<gene>
    <name evidence="9" type="ordered locus">FCOL_07835</name>
</gene>